<protein>
    <submittedName>
        <fullName evidence="1">Uncharacterized protein</fullName>
    </submittedName>
</protein>
<reference evidence="1 2" key="1">
    <citation type="submission" date="2023-07" db="EMBL/GenBank/DDBJ databases">
        <title>Genomic Encyclopedia of Type Strains, Phase IV (KMG-IV): sequencing the most valuable type-strain genomes for metagenomic binning, comparative biology and taxonomic classification.</title>
        <authorList>
            <person name="Goeker M."/>
        </authorList>
    </citation>
    <scope>NUCLEOTIDE SEQUENCE [LARGE SCALE GENOMIC DNA]</scope>
    <source>
        <strain evidence="1 2">DSM 19619</strain>
    </source>
</reference>
<sequence>MLKANFALAIKVKQDIPHYLVEHRKWPRPCIATTARTVMRQLLLGNAHHPSAMCAAGDRNQARRDTVDCRAGAPDEGVRRRPRAIAPASPYGVVSAYPKG</sequence>
<accession>A0ABU0JFJ0</accession>
<dbReference type="EMBL" id="JAUSVX010000014">
    <property type="protein sequence ID" value="MDQ0473051.1"/>
    <property type="molecule type" value="Genomic_DNA"/>
</dbReference>
<name>A0ABU0JFJ0_9HYPH</name>
<gene>
    <name evidence="1" type="ORF">QO011_006084</name>
</gene>
<dbReference type="RefSeq" id="WP_307280774.1">
    <property type="nucleotide sequence ID" value="NZ_JAUSVX010000014.1"/>
</dbReference>
<dbReference type="Proteomes" id="UP001242480">
    <property type="component" value="Unassembled WGS sequence"/>
</dbReference>
<comment type="caution">
    <text evidence="1">The sequence shown here is derived from an EMBL/GenBank/DDBJ whole genome shotgun (WGS) entry which is preliminary data.</text>
</comment>
<organism evidence="1 2">
    <name type="scientific">Labrys wisconsinensis</name>
    <dbReference type="NCBI Taxonomy" id="425677"/>
    <lineage>
        <taxon>Bacteria</taxon>
        <taxon>Pseudomonadati</taxon>
        <taxon>Pseudomonadota</taxon>
        <taxon>Alphaproteobacteria</taxon>
        <taxon>Hyphomicrobiales</taxon>
        <taxon>Xanthobacteraceae</taxon>
        <taxon>Labrys</taxon>
    </lineage>
</organism>
<proteinExistence type="predicted"/>
<keyword evidence="2" id="KW-1185">Reference proteome</keyword>
<evidence type="ECO:0000313" key="2">
    <source>
        <dbReference type="Proteomes" id="UP001242480"/>
    </source>
</evidence>
<evidence type="ECO:0000313" key="1">
    <source>
        <dbReference type="EMBL" id="MDQ0473051.1"/>
    </source>
</evidence>